<proteinExistence type="inferred from homology"/>
<dbReference type="InterPro" id="IPR001082">
    <property type="entry name" value="Pilin"/>
</dbReference>
<comment type="caution">
    <text evidence="6">The sequence shown here is derived from an EMBL/GenBank/DDBJ whole genome shotgun (WGS) entry which is preliminary data.</text>
</comment>
<accession>A0ABS0KFG0</accession>
<protein>
    <recommendedName>
        <fullName evidence="3">Pilin</fullName>
    </recommendedName>
</protein>
<keyword evidence="5" id="KW-0812">Transmembrane</keyword>
<dbReference type="Proteomes" id="UP000608450">
    <property type="component" value="Unassembled WGS sequence"/>
</dbReference>
<keyword evidence="2" id="KW-0488">Methylation</keyword>
<dbReference type="Pfam" id="PF07963">
    <property type="entry name" value="N_methyl"/>
    <property type="match status" value="1"/>
</dbReference>
<comment type="similarity">
    <text evidence="1 4">Belongs to the N-Me-Phe pilin family.</text>
</comment>
<evidence type="ECO:0000313" key="6">
    <source>
        <dbReference type="EMBL" id="MBG6286825.1"/>
    </source>
</evidence>
<feature type="transmembrane region" description="Helical" evidence="5">
    <location>
        <begin position="7"/>
        <end position="27"/>
    </location>
</feature>
<keyword evidence="5" id="KW-0472">Membrane</keyword>
<evidence type="ECO:0000256" key="2">
    <source>
        <dbReference type="ARBA" id="ARBA00022481"/>
    </source>
</evidence>
<evidence type="ECO:0000256" key="4">
    <source>
        <dbReference type="RuleBase" id="RU000389"/>
    </source>
</evidence>
<dbReference type="Pfam" id="PF00114">
    <property type="entry name" value="Pilin"/>
    <property type="match status" value="1"/>
</dbReference>
<dbReference type="Gene3D" id="3.30.700.10">
    <property type="entry name" value="Glycoprotein, Type 4 Pilin"/>
    <property type="match status" value="1"/>
</dbReference>
<dbReference type="PROSITE" id="PS00409">
    <property type="entry name" value="PROKAR_NTER_METHYL"/>
    <property type="match status" value="1"/>
</dbReference>
<dbReference type="PANTHER" id="PTHR30093">
    <property type="entry name" value="GENERAL SECRETION PATHWAY PROTEIN G"/>
    <property type="match status" value="1"/>
</dbReference>
<reference evidence="6 7" key="1">
    <citation type="submission" date="2020-11" db="EMBL/GenBank/DDBJ databases">
        <title>Enhanced detection system for hospital associated transmission using whole genome sequencing surveillance.</title>
        <authorList>
            <person name="Harrison L.H."/>
            <person name="Van Tyne D."/>
            <person name="Marsh J.W."/>
            <person name="Griffith M.P."/>
            <person name="Snyder D.J."/>
            <person name="Cooper V.S."/>
            <person name="Mustapha M."/>
        </authorList>
    </citation>
    <scope>NUCLEOTIDE SEQUENCE [LARGE SCALE GENOMIC DNA]</scope>
    <source>
        <strain evidence="6 7">PSA00705</strain>
    </source>
</reference>
<evidence type="ECO:0000256" key="5">
    <source>
        <dbReference type="SAM" id="Phobius"/>
    </source>
</evidence>
<evidence type="ECO:0000313" key="7">
    <source>
        <dbReference type="Proteomes" id="UP000608450"/>
    </source>
</evidence>
<keyword evidence="5" id="KW-1133">Transmembrane helix</keyword>
<organism evidence="6 7">
    <name type="scientific">Pseudomonas nitroreducens</name>
    <dbReference type="NCBI Taxonomy" id="46680"/>
    <lineage>
        <taxon>Bacteria</taxon>
        <taxon>Pseudomonadati</taxon>
        <taxon>Pseudomonadota</taxon>
        <taxon>Gammaproteobacteria</taxon>
        <taxon>Pseudomonadales</taxon>
        <taxon>Pseudomonadaceae</taxon>
        <taxon>Pseudomonas</taxon>
    </lineage>
</organism>
<gene>
    <name evidence="6" type="ORF">I5I61_05140</name>
</gene>
<evidence type="ECO:0000256" key="3">
    <source>
        <dbReference type="ARBA" id="ARBA00029638"/>
    </source>
</evidence>
<dbReference type="SUPFAM" id="SSF54523">
    <property type="entry name" value="Pili subunits"/>
    <property type="match status" value="1"/>
</dbReference>
<evidence type="ECO:0000256" key="1">
    <source>
        <dbReference type="ARBA" id="ARBA00005233"/>
    </source>
</evidence>
<dbReference type="InterPro" id="IPR012902">
    <property type="entry name" value="N_methyl_site"/>
</dbReference>
<dbReference type="PANTHER" id="PTHR30093:SF34">
    <property type="entry name" value="PREPILIN PEPTIDASE-DEPENDENT PROTEIN D"/>
    <property type="match status" value="1"/>
</dbReference>
<sequence>MKAQKGFTLIELMIVIAIIGILAAIALPQYQDYTIRTKVSEGITLASAAKTAVTDTFSSRSQGAVADYAGTGPAADSSYGYEFTATTNVASIAILGIANVAAPARGEGAITITYANQVGTAMGAETLQLTPGSGLVPETGGTGVAGRPAGAMLAGQPVVWGCSTTGGDTTVFKYIPATCRY</sequence>
<keyword evidence="7" id="KW-1185">Reference proteome</keyword>
<dbReference type="EMBL" id="JADTFC010000007">
    <property type="protein sequence ID" value="MBG6286825.1"/>
    <property type="molecule type" value="Genomic_DNA"/>
</dbReference>
<keyword evidence="4" id="KW-0281">Fimbrium</keyword>
<dbReference type="InterPro" id="IPR045584">
    <property type="entry name" value="Pilin-like"/>
</dbReference>
<dbReference type="NCBIfam" id="TIGR02532">
    <property type="entry name" value="IV_pilin_GFxxxE"/>
    <property type="match status" value="1"/>
</dbReference>
<dbReference type="RefSeq" id="WP_089285812.1">
    <property type="nucleotide sequence ID" value="NZ_FZOM01000004.1"/>
</dbReference>
<name>A0ABS0KFG0_PSENT</name>